<organism evidence="3 4">
    <name type="scientific">Medicago truncatula</name>
    <name type="common">Barrel medic</name>
    <name type="synonym">Medicago tribuloides</name>
    <dbReference type="NCBI Taxonomy" id="3880"/>
    <lineage>
        <taxon>Eukaryota</taxon>
        <taxon>Viridiplantae</taxon>
        <taxon>Streptophyta</taxon>
        <taxon>Embryophyta</taxon>
        <taxon>Tracheophyta</taxon>
        <taxon>Spermatophyta</taxon>
        <taxon>Magnoliopsida</taxon>
        <taxon>eudicotyledons</taxon>
        <taxon>Gunneridae</taxon>
        <taxon>Pentapetalae</taxon>
        <taxon>rosids</taxon>
        <taxon>fabids</taxon>
        <taxon>Fabales</taxon>
        <taxon>Fabaceae</taxon>
        <taxon>Papilionoideae</taxon>
        <taxon>50 kb inversion clade</taxon>
        <taxon>NPAAA clade</taxon>
        <taxon>Hologalegina</taxon>
        <taxon>IRL clade</taxon>
        <taxon>Trifolieae</taxon>
        <taxon>Medicago</taxon>
    </lineage>
</organism>
<feature type="transmembrane region" description="Helical" evidence="2">
    <location>
        <begin position="158"/>
        <end position="176"/>
    </location>
</feature>
<dbReference type="EMBL" id="PSQE01000001">
    <property type="protein sequence ID" value="RHN80553.1"/>
    <property type="molecule type" value="Genomic_DNA"/>
</dbReference>
<evidence type="ECO:0008006" key="5">
    <source>
        <dbReference type="Google" id="ProtNLM"/>
    </source>
</evidence>
<dbReference type="Gramene" id="rna4492">
    <property type="protein sequence ID" value="RHN80553.1"/>
    <property type="gene ID" value="gene4492"/>
</dbReference>
<dbReference type="AlphaFoldDB" id="A0A396JW36"/>
<comment type="caution">
    <text evidence="3">The sequence shown here is derived from an EMBL/GenBank/DDBJ whole genome shotgun (WGS) entry which is preliminary data.</text>
</comment>
<proteinExistence type="predicted"/>
<keyword evidence="2" id="KW-0472">Membrane</keyword>
<protein>
    <recommendedName>
        <fullName evidence="5">Transmembrane protein</fullName>
    </recommendedName>
</protein>
<feature type="region of interest" description="Disordered" evidence="1">
    <location>
        <begin position="1"/>
        <end position="41"/>
    </location>
</feature>
<keyword evidence="2" id="KW-1133">Transmembrane helix</keyword>
<feature type="transmembrane region" description="Helical" evidence="2">
    <location>
        <begin position="182"/>
        <end position="202"/>
    </location>
</feature>
<dbReference type="Proteomes" id="UP000265566">
    <property type="component" value="Chromosome 1"/>
</dbReference>
<accession>A0A396JW36</accession>
<dbReference type="CDD" id="cd22162">
    <property type="entry name" value="F-box_AtSKIP3-like"/>
    <property type="match status" value="1"/>
</dbReference>
<sequence>MLASKGDCEMIDDISEGRKQFQTSSESAADRKSLRKDEESANVNQIRGREYGGNTPFRQFFKRMKSFEELSEGCIATIHSRTTPIDIGGFSVHSKTFRSAADSDDVWNCFLPSDISSILSQRPSLANIPTKKALYLALYDHPIIIDHGQKVQSYVVEFCYNSLNLVVPLLLLLWFYNWLLTILISILALILLGRIFLLVFNIRHFGFFFLKKLLIKRPTVTVHVDFTCVW</sequence>
<evidence type="ECO:0000256" key="1">
    <source>
        <dbReference type="SAM" id="MobiDB-lite"/>
    </source>
</evidence>
<keyword evidence="2" id="KW-0812">Transmembrane</keyword>
<name>A0A396JW36_MEDTR</name>
<reference evidence="4" key="1">
    <citation type="journal article" date="2018" name="Nat. Plants">
        <title>Whole-genome landscape of Medicago truncatula symbiotic genes.</title>
        <authorList>
            <person name="Pecrix Y."/>
            <person name="Staton S.E."/>
            <person name="Sallet E."/>
            <person name="Lelandais-Briere C."/>
            <person name="Moreau S."/>
            <person name="Carrere S."/>
            <person name="Blein T."/>
            <person name="Jardinaud M.F."/>
            <person name="Latrasse D."/>
            <person name="Zouine M."/>
            <person name="Zahm M."/>
            <person name="Kreplak J."/>
            <person name="Mayjonade B."/>
            <person name="Satge C."/>
            <person name="Perez M."/>
            <person name="Cauet S."/>
            <person name="Marande W."/>
            <person name="Chantry-Darmon C."/>
            <person name="Lopez-Roques C."/>
            <person name="Bouchez O."/>
            <person name="Berard A."/>
            <person name="Debelle F."/>
            <person name="Munos S."/>
            <person name="Bendahmane A."/>
            <person name="Berges H."/>
            <person name="Niebel A."/>
            <person name="Buitink J."/>
            <person name="Frugier F."/>
            <person name="Benhamed M."/>
            <person name="Crespi M."/>
            <person name="Gouzy J."/>
            <person name="Gamas P."/>
        </authorList>
    </citation>
    <scope>NUCLEOTIDE SEQUENCE [LARGE SCALE GENOMIC DNA]</scope>
    <source>
        <strain evidence="4">cv. Jemalong A17</strain>
    </source>
</reference>
<evidence type="ECO:0000256" key="2">
    <source>
        <dbReference type="SAM" id="Phobius"/>
    </source>
</evidence>
<feature type="compositionally biased region" description="Basic and acidic residues" evidence="1">
    <location>
        <begin position="28"/>
        <end position="39"/>
    </location>
</feature>
<evidence type="ECO:0000313" key="3">
    <source>
        <dbReference type="EMBL" id="RHN80553.1"/>
    </source>
</evidence>
<gene>
    <name evidence="3" type="ORF">MtrunA17_Chr1g0189531</name>
</gene>
<evidence type="ECO:0000313" key="4">
    <source>
        <dbReference type="Proteomes" id="UP000265566"/>
    </source>
</evidence>